<dbReference type="Proteomes" id="UP001529421">
    <property type="component" value="Unassembled WGS sequence"/>
</dbReference>
<dbReference type="PANTHER" id="PTHR39191">
    <property type="entry name" value="GALACTOSE-1-PHOSPHATE URIDYLYLTRANSFERASE"/>
    <property type="match status" value="1"/>
</dbReference>
<dbReference type="InterPro" id="IPR005849">
    <property type="entry name" value="GalP_Utransf_N"/>
</dbReference>
<dbReference type="InterPro" id="IPR023425">
    <property type="entry name" value="GalP_uridyl_Trfase_II_CS"/>
</dbReference>
<comment type="catalytic activity">
    <reaction evidence="1 10">
        <text>alpha-D-galactose 1-phosphate + UDP-alpha-D-glucose = alpha-D-glucose 1-phosphate + UDP-alpha-D-galactose</text>
        <dbReference type="Rhea" id="RHEA:13989"/>
        <dbReference type="ChEBI" id="CHEBI:58336"/>
        <dbReference type="ChEBI" id="CHEBI:58601"/>
        <dbReference type="ChEBI" id="CHEBI:58885"/>
        <dbReference type="ChEBI" id="CHEBI:66914"/>
        <dbReference type="EC" id="2.7.7.12"/>
    </reaction>
</comment>
<dbReference type="RefSeq" id="WP_289545697.1">
    <property type="nucleotide sequence ID" value="NZ_JAUDDZ010000013.1"/>
</dbReference>
<dbReference type="HAMAP" id="MF_00571">
    <property type="entry name" value="GalP_UDP_trans"/>
    <property type="match status" value="1"/>
</dbReference>
<dbReference type="EMBL" id="JAUDDZ010000013">
    <property type="protein sequence ID" value="MDM8275568.1"/>
    <property type="molecule type" value="Genomic_DNA"/>
</dbReference>
<keyword evidence="5 10" id="KW-0963">Cytoplasm</keyword>
<dbReference type="Pfam" id="PF02744">
    <property type="entry name" value="GalP_UDP_tr_C"/>
    <property type="match status" value="1"/>
</dbReference>
<evidence type="ECO:0000256" key="5">
    <source>
        <dbReference type="ARBA" id="ARBA00022490"/>
    </source>
</evidence>
<accession>A0ABT7VAN5</accession>
<dbReference type="InterPro" id="IPR000766">
    <property type="entry name" value="GalP_uridyl_Trfase_II"/>
</dbReference>
<gene>
    <name evidence="10" type="primary">galT</name>
    <name evidence="13" type="ORF">QUW28_08720</name>
</gene>
<keyword evidence="8 10" id="KW-0299">Galactose metabolism</keyword>
<organism evidence="13 14">
    <name type="scientific">Enorma phocaeensis</name>
    <dbReference type="NCBI Taxonomy" id="1871019"/>
    <lineage>
        <taxon>Bacteria</taxon>
        <taxon>Bacillati</taxon>
        <taxon>Actinomycetota</taxon>
        <taxon>Coriobacteriia</taxon>
        <taxon>Coriobacteriales</taxon>
        <taxon>Coriobacteriaceae</taxon>
        <taxon>Enorma</taxon>
    </lineage>
</organism>
<dbReference type="PIRSF" id="PIRSF006005">
    <property type="entry name" value="GalT_BS"/>
    <property type="match status" value="1"/>
</dbReference>
<comment type="pathway">
    <text evidence="3 10">Carbohydrate metabolism; galactose metabolism.</text>
</comment>
<evidence type="ECO:0000256" key="1">
    <source>
        <dbReference type="ARBA" id="ARBA00001107"/>
    </source>
</evidence>
<evidence type="ECO:0000313" key="14">
    <source>
        <dbReference type="Proteomes" id="UP001529421"/>
    </source>
</evidence>
<comment type="subcellular location">
    <subcellularLocation>
        <location evidence="2 10">Cytoplasm</location>
    </subcellularLocation>
</comment>
<evidence type="ECO:0000313" key="13">
    <source>
        <dbReference type="EMBL" id="MDM8275568.1"/>
    </source>
</evidence>
<evidence type="ECO:0000256" key="10">
    <source>
        <dbReference type="HAMAP-Rule" id="MF_00571"/>
    </source>
</evidence>
<keyword evidence="6 10" id="KW-0808">Transferase</keyword>
<dbReference type="Pfam" id="PF01087">
    <property type="entry name" value="GalP_UDP_transf"/>
    <property type="match status" value="1"/>
</dbReference>
<evidence type="ECO:0000256" key="2">
    <source>
        <dbReference type="ARBA" id="ARBA00004496"/>
    </source>
</evidence>
<reference evidence="13 14" key="2">
    <citation type="submission" date="2023-06" db="EMBL/GenBank/DDBJ databases">
        <authorList>
            <person name="Zeman M."/>
            <person name="Kubasova T."/>
            <person name="Jahodarova E."/>
            <person name="Nykrynova M."/>
            <person name="Rychlik I."/>
        </authorList>
    </citation>
    <scope>NUCLEOTIDE SEQUENCE [LARGE SCALE GENOMIC DNA]</scope>
    <source>
        <strain evidence="13 14">154_Feed</strain>
    </source>
</reference>
<comment type="caution">
    <text evidence="13">The sequence shown here is derived from an EMBL/GenBank/DDBJ whole genome shotgun (WGS) entry which is preliminary data.</text>
</comment>
<dbReference type="GO" id="GO:0016779">
    <property type="term" value="F:nucleotidyltransferase activity"/>
    <property type="evidence" value="ECO:0007669"/>
    <property type="project" value="UniProtKB-KW"/>
</dbReference>
<evidence type="ECO:0000256" key="6">
    <source>
        <dbReference type="ARBA" id="ARBA00022679"/>
    </source>
</evidence>
<evidence type="ECO:0000259" key="11">
    <source>
        <dbReference type="Pfam" id="PF01087"/>
    </source>
</evidence>
<feature type="domain" description="Galactose-1-phosphate uridyl transferase C-terminal" evidence="12">
    <location>
        <begin position="265"/>
        <end position="445"/>
    </location>
</feature>
<reference evidence="14" key="1">
    <citation type="submission" date="2023-06" db="EMBL/GenBank/DDBJ databases">
        <title>Identification and characterization of horizontal gene transfer across gut microbiota members of farm animals based on homology search.</title>
        <authorList>
            <person name="Zeman M."/>
            <person name="Kubasova T."/>
            <person name="Jahodarova E."/>
            <person name="Nykrynova M."/>
            <person name="Rychlik I."/>
        </authorList>
    </citation>
    <scope>NUCLEOTIDE SEQUENCE [LARGE SCALE GENOMIC DNA]</scope>
    <source>
        <strain evidence="14">154_Feed</strain>
    </source>
</reference>
<dbReference type="NCBIfam" id="NF003629">
    <property type="entry name" value="PRK05270.1-2"/>
    <property type="match status" value="1"/>
</dbReference>
<evidence type="ECO:0000256" key="3">
    <source>
        <dbReference type="ARBA" id="ARBA00004947"/>
    </source>
</evidence>
<dbReference type="InterPro" id="IPR005850">
    <property type="entry name" value="GalP_Utransf_C"/>
</dbReference>
<feature type="domain" description="Galactose-1-phosphate uridyl transferase N-terminal" evidence="11">
    <location>
        <begin position="91"/>
        <end position="250"/>
    </location>
</feature>
<protein>
    <recommendedName>
        <fullName evidence="10">Galactose-1-phosphate uridylyltransferase</fullName>
        <shortName evidence="10">Gal-1-P uridylyltransferase</shortName>
        <ecNumber evidence="10">2.7.7.12</ecNumber>
    </recommendedName>
    <alternativeName>
        <fullName evidence="10">UDP-glucose--hexose-1-phosphate uridylyltransferase</fullName>
    </alternativeName>
</protein>
<name>A0ABT7VAN5_9ACTN</name>
<sequence length="529" mass="59592">MDRTWFSGPEDGVAALVAYALERGLIGKSDVTYASNGMFDILRYEPAGTFVPKRACARFTAAAACPPLEEILAALLDDAVSRGVIDGGIASRDLLDTRLMGVVTPRPSDVVREFRERLRVSPEKATDYLYKLSLDSDYIRTYRIARDRKWVTSTRYGDLDITINLSKPEKDPKAIAAALEKQKEGGPEPYPRCQLCRENEGYAGRLDHPARETIRLMPLRLAGGERWYMQYSPYVYYNEHCIVLSEQHVPMKIDRTTFVRLLDFVDQFPHYTLGSNADLPIVGGSILTHEHYQGGRYTFAMAKAQLRERLTFPGFEEVEAGIVEWPMSVIRLDAEKPTPLVRLAEKILAAWRDYSDESVGVLSHTGDTPHNTITPIARRRGKLFELDLVLRNNRTTDEYPLGIFHPHAELHHIKKENIGLIEVMGLAVLPSRLLGEMQRLRKVILAGEDPAQVPEVAAHAAWAAEILEKYPQYRPENLSGIKQADADALDDVLQEEIGQVFSKVLEQCAVFADTHEGRKAFARFIESVK</sequence>
<dbReference type="PANTHER" id="PTHR39191:SF1">
    <property type="entry name" value="DUF4922 DOMAIN-CONTAINING PROTEIN"/>
    <property type="match status" value="1"/>
</dbReference>
<evidence type="ECO:0000259" key="12">
    <source>
        <dbReference type="Pfam" id="PF02744"/>
    </source>
</evidence>
<evidence type="ECO:0000256" key="7">
    <source>
        <dbReference type="ARBA" id="ARBA00022695"/>
    </source>
</evidence>
<keyword evidence="14" id="KW-1185">Reference proteome</keyword>
<evidence type="ECO:0000256" key="9">
    <source>
        <dbReference type="ARBA" id="ARBA00023277"/>
    </source>
</evidence>
<evidence type="ECO:0000256" key="8">
    <source>
        <dbReference type="ARBA" id="ARBA00023144"/>
    </source>
</evidence>
<dbReference type="PROSITE" id="PS01163">
    <property type="entry name" value="GAL_P_UDP_TRANSF_II"/>
    <property type="match status" value="1"/>
</dbReference>
<dbReference type="EC" id="2.7.7.12" evidence="10"/>
<keyword evidence="7 10" id="KW-0548">Nucleotidyltransferase</keyword>
<keyword evidence="9 10" id="KW-0119">Carbohydrate metabolism</keyword>
<comment type="similarity">
    <text evidence="4 10">Belongs to the galactose-1-phosphate uridylyltransferase type 2 family.</text>
</comment>
<evidence type="ECO:0000256" key="4">
    <source>
        <dbReference type="ARBA" id="ARBA00008706"/>
    </source>
</evidence>
<proteinExistence type="inferred from homology"/>